<evidence type="ECO:0000256" key="1">
    <source>
        <dbReference type="ARBA" id="ARBA00007692"/>
    </source>
</evidence>
<dbReference type="STRING" id="4565.A0A3B6PF23"/>
<reference evidence="5" key="2">
    <citation type="submission" date="2018-10" db="UniProtKB">
        <authorList>
            <consortium name="EnsemblPlants"/>
        </authorList>
    </citation>
    <scope>IDENTIFICATION</scope>
</reference>
<dbReference type="Gene3D" id="1.25.70.10">
    <property type="entry name" value="Transcription termination factor 3, mitochondrial"/>
    <property type="match status" value="1"/>
</dbReference>
<keyword evidence="3" id="KW-0809">Transit peptide</keyword>
<dbReference type="Gramene" id="TraesCLE_scaffold_011580_01G000100.1">
    <property type="protein sequence ID" value="TraesCLE_scaffold_011580_01G000100.1"/>
    <property type="gene ID" value="TraesCLE_scaffold_011580_01G000100"/>
</dbReference>
<dbReference type="GO" id="GO:0009658">
    <property type="term" value="P:chloroplast organization"/>
    <property type="evidence" value="ECO:0000318"/>
    <property type="project" value="GO_Central"/>
</dbReference>
<dbReference type="OMA" id="HNEAIME"/>
<reference evidence="5" key="1">
    <citation type="submission" date="2018-08" db="EMBL/GenBank/DDBJ databases">
        <authorList>
            <person name="Rossello M."/>
        </authorList>
    </citation>
    <scope>NUCLEOTIDE SEQUENCE [LARGE SCALE GENOMIC DNA]</scope>
    <source>
        <strain evidence="5">cv. Chinese Spring</strain>
    </source>
</reference>
<dbReference type="GO" id="GO:0003676">
    <property type="term" value="F:nucleic acid binding"/>
    <property type="evidence" value="ECO:0007669"/>
    <property type="project" value="InterPro"/>
</dbReference>
<dbReference type="FunFam" id="1.25.70.10:FF:000016">
    <property type="entry name" value="Mitochondrial transcription termination factor-like"/>
    <property type="match status" value="1"/>
</dbReference>
<accession>A0A3B6PF23</accession>
<dbReference type="AlphaFoldDB" id="A0A3B6PF23"/>
<keyword evidence="6" id="KW-1185">Reference proteome</keyword>
<dbReference type="InterPro" id="IPR003690">
    <property type="entry name" value="MTERF"/>
</dbReference>
<evidence type="ECO:0000256" key="2">
    <source>
        <dbReference type="ARBA" id="ARBA00022472"/>
    </source>
</evidence>
<keyword evidence="2" id="KW-0805">Transcription regulation</keyword>
<name>A0A3B6PF23_WHEAT</name>
<dbReference type="PANTHER" id="PTHR13068">
    <property type="entry name" value="CGI-12 PROTEIN-RELATED"/>
    <property type="match status" value="1"/>
</dbReference>
<protein>
    <submittedName>
        <fullName evidence="5">Uncharacterized protein</fullName>
    </submittedName>
</protein>
<keyword evidence="2" id="KW-0806">Transcription termination</keyword>
<dbReference type="Gramene" id="TraesCS6B03G0212200.1">
    <property type="protein sequence ID" value="TraesCS6B03G0212200.1.CDS1"/>
    <property type="gene ID" value="TraesCS6B03G0212200"/>
</dbReference>
<dbReference type="Gramene" id="TraesWEE_scaffold_003175_01G000100.1">
    <property type="protein sequence ID" value="TraesWEE_scaffold_003175_01G000100.1"/>
    <property type="gene ID" value="TraesWEE_scaffold_003175_01G000100"/>
</dbReference>
<dbReference type="Pfam" id="PF02536">
    <property type="entry name" value="mTERF"/>
    <property type="match status" value="1"/>
</dbReference>
<keyword evidence="2" id="KW-0804">Transcription</keyword>
<dbReference type="Gramene" id="TraesCS6B02G090000.1">
    <property type="protein sequence ID" value="TraesCS6B02G090000.1.cds1"/>
    <property type="gene ID" value="TraesCS6B02G090000"/>
</dbReference>
<organism evidence="5">
    <name type="scientific">Triticum aestivum</name>
    <name type="common">Wheat</name>
    <dbReference type="NCBI Taxonomy" id="4565"/>
    <lineage>
        <taxon>Eukaryota</taxon>
        <taxon>Viridiplantae</taxon>
        <taxon>Streptophyta</taxon>
        <taxon>Embryophyta</taxon>
        <taxon>Tracheophyta</taxon>
        <taxon>Spermatophyta</taxon>
        <taxon>Magnoliopsida</taxon>
        <taxon>Liliopsida</taxon>
        <taxon>Poales</taxon>
        <taxon>Poaceae</taxon>
        <taxon>BOP clade</taxon>
        <taxon>Pooideae</taxon>
        <taxon>Triticodae</taxon>
        <taxon>Triticeae</taxon>
        <taxon>Triticinae</taxon>
        <taxon>Triticum</taxon>
    </lineage>
</organism>
<dbReference type="Gramene" id="TraesROB_scaffold_040457_01G000100.1">
    <property type="protein sequence ID" value="TraesROB_scaffold_040457_01G000100.1"/>
    <property type="gene ID" value="TraesROB_scaffold_040457_01G000100"/>
</dbReference>
<dbReference type="Proteomes" id="UP000019116">
    <property type="component" value="Chromosome 6B"/>
</dbReference>
<sequence>MNQIRDQTRHQTHATHSTIGHRAFPIHSPPAPPCSGSGAASSPSSSRLPPHLPPPSSAAAPAIFPNPSFDVEGYLVSSCGLTRAQALKASAKLSHLKSPSKPDAVLAFLAGLGLSGDDVAALVAKDPLFLCAKVEKTLAPVVAGLTGLGLSRSDIAHLVSLSRDKFRCRSIVSYLQYYLHLFGSFENLLPALRHGLCLRSAGLETVVKPNVAYLQECGLGNCDIAKLCIVQPWLLTSNLEYVRAVAARAEGIGVPCGSAMFRRALLTIARLSKEKIDAKVEHLKKTFRWSDAEVRIALSKSPGMLSFSSDRLQRISEFLISKAGLEPAYIAHRPAMLNYSLEGRIKPRHYVVKYLKENGFLDHDRDYYSTLCISEKVFMERFICPHKEAAPHLAEDYADACRGEVPFSFRFT</sequence>
<evidence type="ECO:0000313" key="5">
    <source>
        <dbReference type="EnsemblPlants" id="TraesCS6B02G090000.1.cds1"/>
    </source>
</evidence>
<dbReference type="InterPro" id="IPR038538">
    <property type="entry name" value="MTERF_sf"/>
</dbReference>
<dbReference type="GO" id="GO:0009507">
    <property type="term" value="C:chloroplast"/>
    <property type="evidence" value="ECO:0000318"/>
    <property type="project" value="GO_Central"/>
</dbReference>
<dbReference type="PANTHER" id="PTHR13068:SF111">
    <property type="match status" value="1"/>
</dbReference>
<comment type="similarity">
    <text evidence="1">Belongs to the mTERF family.</text>
</comment>
<dbReference type="Gramene" id="TraesCAD_scaffold_003614_01G000600.1">
    <property type="protein sequence ID" value="TraesCAD_scaffold_003614_01G000600.1"/>
    <property type="gene ID" value="TraesCAD_scaffold_003614_01G000600"/>
</dbReference>
<evidence type="ECO:0000256" key="4">
    <source>
        <dbReference type="SAM" id="MobiDB-lite"/>
    </source>
</evidence>
<feature type="compositionally biased region" description="Low complexity" evidence="4">
    <location>
        <begin position="34"/>
        <end position="49"/>
    </location>
</feature>
<dbReference type="EnsemblPlants" id="TraesCS6B02G090000.1">
    <property type="protein sequence ID" value="TraesCS6B02G090000.1.cds1"/>
    <property type="gene ID" value="TraesCS6B02G090000"/>
</dbReference>
<dbReference type="FunFam" id="1.25.70.10:FF:000001">
    <property type="entry name" value="Mitochondrial transcription termination factor-like"/>
    <property type="match status" value="1"/>
</dbReference>
<feature type="region of interest" description="Disordered" evidence="4">
    <location>
        <begin position="1"/>
        <end position="56"/>
    </location>
</feature>
<evidence type="ECO:0000256" key="3">
    <source>
        <dbReference type="ARBA" id="ARBA00022946"/>
    </source>
</evidence>
<dbReference type="GO" id="GO:0006353">
    <property type="term" value="P:DNA-templated transcription termination"/>
    <property type="evidence" value="ECO:0007669"/>
    <property type="project" value="UniProtKB-KW"/>
</dbReference>
<proteinExistence type="inferred from homology"/>
<dbReference type="SMART" id="SM00733">
    <property type="entry name" value="Mterf"/>
    <property type="match status" value="3"/>
</dbReference>
<evidence type="ECO:0000313" key="6">
    <source>
        <dbReference type="Proteomes" id="UP000019116"/>
    </source>
</evidence>
<dbReference type="OrthoDB" id="671684at2759"/>